<feature type="signal peptide" evidence="5">
    <location>
        <begin position="1"/>
        <end position="22"/>
    </location>
</feature>
<feature type="chain" id="PRO_5003418678" evidence="5">
    <location>
        <begin position="23"/>
        <end position="377"/>
    </location>
</feature>
<dbReference type="AlphaFoldDB" id="G1Q2S0"/>
<dbReference type="EMBL" id="AAPE02052902">
    <property type="status" value="NOT_ANNOTATED_CDS"/>
    <property type="molecule type" value="Genomic_DNA"/>
</dbReference>
<evidence type="ECO:0000313" key="8">
    <source>
        <dbReference type="Proteomes" id="UP000001074"/>
    </source>
</evidence>
<dbReference type="FunFam" id="2.30.39.10:FF:000003">
    <property type="entry name" value="alpha-1-antitrypsin isoform X1"/>
    <property type="match status" value="1"/>
</dbReference>
<dbReference type="OMA" id="MACTVLQ"/>
<feature type="domain" description="Serpin" evidence="6">
    <location>
        <begin position="53"/>
        <end position="374"/>
    </location>
</feature>
<dbReference type="STRING" id="59463.ENSMLUP00000018003"/>
<dbReference type="GO" id="GO:0004867">
    <property type="term" value="F:serine-type endopeptidase inhibitor activity"/>
    <property type="evidence" value="ECO:0007669"/>
    <property type="project" value="InterPro"/>
</dbReference>
<evidence type="ECO:0000256" key="2">
    <source>
        <dbReference type="ARBA" id="ARBA00022729"/>
    </source>
</evidence>
<keyword evidence="2 5" id="KW-0732">Signal</keyword>
<reference evidence="7" key="3">
    <citation type="submission" date="2025-09" db="UniProtKB">
        <authorList>
            <consortium name="Ensembl"/>
        </authorList>
    </citation>
    <scope>IDENTIFICATION</scope>
</reference>
<dbReference type="EMBL" id="AAPE02052901">
    <property type="status" value="NOT_ANNOTATED_CDS"/>
    <property type="molecule type" value="Genomic_DNA"/>
</dbReference>
<reference evidence="7 8" key="1">
    <citation type="journal article" date="2011" name="Nature">
        <title>A high-resolution map of human evolutionary constraint using 29 mammals.</title>
        <authorList>
            <person name="Lindblad-Toh K."/>
            <person name="Garber M."/>
            <person name="Zuk O."/>
            <person name="Lin M.F."/>
            <person name="Parker B.J."/>
            <person name="Washietl S."/>
            <person name="Kheradpour P."/>
            <person name="Ernst J."/>
            <person name="Jordan G."/>
            <person name="Mauceli E."/>
            <person name="Ward L.D."/>
            <person name="Lowe C.B."/>
            <person name="Holloway A.K."/>
            <person name="Clamp M."/>
            <person name="Gnerre S."/>
            <person name="Alfoldi J."/>
            <person name="Beal K."/>
            <person name="Chang J."/>
            <person name="Clawson H."/>
            <person name="Cuff J."/>
            <person name="Di Palma F."/>
            <person name="Fitzgerald S."/>
            <person name="Flicek P."/>
            <person name="Guttman M."/>
            <person name="Hubisz M.J."/>
            <person name="Jaffe D.B."/>
            <person name="Jungreis I."/>
            <person name="Kent W.J."/>
            <person name="Kostka D."/>
            <person name="Lara M."/>
            <person name="Martins A.L."/>
            <person name="Massingham T."/>
            <person name="Moltke I."/>
            <person name="Raney B.J."/>
            <person name="Rasmussen M.D."/>
            <person name="Robinson J."/>
            <person name="Stark A."/>
            <person name="Vilella A.J."/>
            <person name="Wen J."/>
            <person name="Xie X."/>
            <person name="Zody M.C."/>
            <person name="Baldwin J."/>
            <person name="Bloom T."/>
            <person name="Chin C.W."/>
            <person name="Heiman D."/>
            <person name="Nicol R."/>
            <person name="Nusbaum C."/>
            <person name="Young S."/>
            <person name="Wilkinson J."/>
            <person name="Worley K.C."/>
            <person name="Kovar C.L."/>
            <person name="Muzny D.M."/>
            <person name="Gibbs R.A."/>
            <person name="Cree A."/>
            <person name="Dihn H.H."/>
            <person name="Fowler G."/>
            <person name="Jhangiani S."/>
            <person name="Joshi V."/>
            <person name="Lee S."/>
            <person name="Lewis L.R."/>
            <person name="Nazareth L.V."/>
            <person name="Okwuonu G."/>
            <person name="Santibanez J."/>
            <person name="Warren W.C."/>
            <person name="Mardis E.R."/>
            <person name="Weinstock G.M."/>
            <person name="Wilson R.K."/>
            <person name="Delehaunty K."/>
            <person name="Dooling D."/>
            <person name="Fronik C."/>
            <person name="Fulton L."/>
            <person name="Fulton B."/>
            <person name="Graves T."/>
            <person name="Minx P."/>
            <person name="Sodergren E."/>
            <person name="Birney E."/>
            <person name="Margulies E.H."/>
            <person name="Herrero J."/>
            <person name="Green E.D."/>
            <person name="Haussler D."/>
            <person name="Siepel A."/>
            <person name="Goldman N."/>
            <person name="Pollard K.S."/>
            <person name="Pedersen J.S."/>
            <person name="Lander E.S."/>
            <person name="Kellis M."/>
        </authorList>
    </citation>
    <scope>NUCLEOTIDE SEQUENCE [LARGE SCALE GENOMIC DNA]</scope>
</reference>
<name>G1Q2S0_MYOLU</name>
<keyword evidence="8" id="KW-1185">Reference proteome</keyword>
<dbReference type="Pfam" id="PF00079">
    <property type="entry name" value="Serpin"/>
    <property type="match status" value="2"/>
</dbReference>
<dbReference type="InterPro" id="IPR042178">
    <property type="entry name" value="Serpin_sf_1"/>
</dbReference>
<dbReference type="Proteomes" id="UP000001074">
    <property type="component" value="Unassembled WGS sequence"/>
</dbReference>
<dbReference type="PANTHER" id="PTHR11461:SF154">
    <property type="entry name" value="SERPIN A11"/>
    <property type="match status" value="1"/>
</dbReference>
<keyword evidence="3" id="KW-0325">Glycoprotein</keyword>
<dbReference type="SMART" id="SM00093">
    <property type="entry name" value="SERPIN"/>
    <property type="match status" value="1"/>
</dbReference>
<accession>G1Q2S0</accession>
<organism evidence="7 8">
    <name type="scientific">Myotis lucifugus</name>
    <name type="common">Little brown bat</name>
    <dbReference type="NCBI Taxonomy" id="59463"/>
    <lineage>
        <taxon>Eukaryota</taxon>
        <taxon>Metazoa</taxon>
        <taxon>Chordata</taxon>
        <taxon>Craniata</taxon>
        <taxon>Vertebrata</taxon>
        <taxon>Euteleostomi</taxon>
        <taxon>Mammalia</taxon>
        <taxon>Eutheria</taxon>
        <taxon>Laurasiatheria</taxon>
        <taxon>Chiroptera</taxon>
        <taxon>Yangochiroptera</taxon>
        <taxon>Vespertilionidae</taxon>
        <taxon>Myotis</taxon>
    </lineage>
</organism>
<protein>
    <submittedName>
        <fullName evidence="7">Serpin family A member 11</fullName>
    </submittedName>
</protein>
<dbReference type="InterPro" id="IPR042185">
    <property type="entry name" value="Serpin_sf_2"/>
</dbReference>
<dbReference type="InParanoid" id="G1Q2S0"/>
<gene>
    <name evidence="7" type="primary">SERPINA11</name>
</gene>
<dbReference type="SUPFAM" id="SSF56574">
    <property type="entry name" value="Serpins"/>
    <property type="match status" value="1"/>
</dbReference>
<dbReference type="InterPro" id="IPR000215">
    <property type="entry name" value="Serpin_fam"/>
</dbReference>
<evidence type="ECO:0000259" key="6">
    <source>
        <dbReference type="SMART" id="SM00093"/>
    </source>
</evidence>
<dbReference type="FunFam" id="2.10.310.10:FF:000001">
    <property type="entry name" value="Serpin family A member 1"/>
    <property type="match status" value="1"/>
</dbReference>
<dbReference type="GO" id="GO:0005615">
    <property type="term" value="C:extracellular space"/>
    <property type="evidence" value="ECO:0007669"/>
    <property type="project" value="InterPro"/>
</dbReference>
<sequence>RMEPAWLWLWLLGAGILASAHGDKSPGLPQAPGVGSEPAPAYRQVTPTITSFLRVYQQLAAETPGNILFSPVSIASTLALLSLGAQADTSTQILQGLGFNSRRPRRRFLDDIRELYGALAFSVNLTDSATARRQMNDYVRKQTYGQVVDCLQEFSEDTPMVLLNYIFFKAKWKHPFQRYQTQKQESFFVNERTSLHVPMMHQKEMHRFLYDQERACTVLQIEYSGNALALLILPDPGQMQQVEAALQPETLRTWSQLLLPSVLDLHLPRFAISGAYNLEEILPHIGLSNIFNLGADLLGAPGRLNGTIFRVSHKAAMDMSERGTKAGAASGLLSQPRPLNVTWAPHAHFNRPFLVLVWEVTTQSLLLLGKVANPAAG</sequence>
<proteinExistence type="inferred from homology"/>
<evidence type="ECO:0000313" key="7">
    <source>
        <dbReference type="Ensembl" id="ENSMLUP00000018003.1"/>
    </source>
</evidence>
<comment type="similarity">
    <text evidence="1 4">Belongs to the serpin family.</text>
</comment>
<dbReference type="InterPro" id="IPR023796">
    <property type="entry name" value="Serpin_dom"/>
</dbReference>
<dbReference type="Gene3D" id="3.30.497.10">
    <property type="entry name" value="Antithrombin, subunit I, domain 2"/>
    <property type="match status" value="2"/>
</dbReference>
<dbReference type="eggNOG" id="KOG2392">
    <property type="taxonomic scope" value="Eukaryota"/>
</dbReference>
<reference evidence="7" key="2">
    <citation type="submission" date="2025-08" db="UniProtKB">
        <authorList>
            <consortium name="Ensembl"/>
        </authorList>
    </citation>
    <scope>IDENTIFICATION</scope>
</reference>
<dbReference type="PANTHER" id="PTHR11461">
    <property type="entry name" value="SERINE PROTEASE INHIBITOR, SERPIN"/>
    <property type="match status" value="1"/>
</dbReference>
<dbReference type="Ensembl" id="ENSMLUT00000030650.1">
    <property type="protein sequence ID" value="ENSMLUP00000018003.1"/>
    <property type="gene ID" value="ENSMLUG00000022592.1"/>
</dbReference>
<dbReference type="GeneTree" id="ENSGT00940000162010"/>
<evidence type="ECO:0000256" key="4">
    <source>
        <dbReference type="RuleBase" id="RU000411"/>
    </source>
</evidence>
<dbReference type="FunCoup" id="G1Q2S0">
    <property type="interactions" value="79"/>
</dbReference>
<dbReference type="Gene3D" id="2.30.39.10">
    <property type="entry name" value="Alpha-1-antitrypsin, domain 1"/>
    <property type="match status" value="1"/>
</dbReference>
<dbReference type="HOGENOM" id="CLU_023330_2_1_1"/>
<dbReference type="InterPro" id="IPR036186">
    <property type="entry name" value="Serpin_sf"/>
</dbReference>
<dbReference type="Gene3D" id="2.10.310.10">
    <property type="entry name" value="Serpins superfamily"/>
    <property type="match status" value="1"/>
</dbReference>
<evidence type="ECO:0000256" key="5">
    <source>
        <dbReference type="SAM" id="SignalP"/>
    </source>
</evidence>
<evidence type="ECO:0000256" key="1">
    <source>
        <dbReference type="ARBA" id="ARBA00009500"/>
    </source>
</evidence>
<evidence type="ECO:0000256" key="3">
    <source>
        <dbReference type="ARBA" id="ARBA00023180"/>
    </source>
</evidence>